<accession>A0A194VKD3</accession>
<proteinExistence type="predicted"/>
<dbReference type="Proteomes" id="UP000078559">
    <property type="component" value="Unassembled WGS sequence"/>
</dbReference>
<sequence>MVSIFSMGKNACKYPTTLKLRALQKSTDTLGLLSMSNFYKIFLIAIYDSLLAFFVKPSKDMAGPTSSYPLSLGLFQDGLEVTLNWVATILNKVPGDSGLIKATAPTLSKLAAARESPLDQFDYSKPIRFVIVHLGHRSLGTRYGCRELYGEIVTSIVTSRPGFRAIANMAGMGNDGIRRARRQFKLTFDYSTLLRCSDIAIRLGSMIHRVAAGVLLGVGMIPDDVVFTCKGQALFDTLRLDIGTMLMVGQAEPITIGLGIKGGQASFGSIWQHVPMYQSGYLGTNETATPSTFIALHIQLVKSERTPRA</sequence>
<dbReference type="AlphaFoldDB" id="A0A194VKD3"/>
<keyword evidence="2" id="KW-1185">Reference proteome</keyword>
<reference evidence="1" key="1">
    <citation type="submission" date="2014-12" db="EMBL/GenBank/DDBJ databases">
        <title>Genome Sequence of Valsa Canker Pathogens Uncovers a Specific Adaption of Colonization on Woody Bark.</title>
        <authorList>
            <person name="Yin Z."/>
            <person name="Liu H."/>
            <person name="Gao X."/>
            <person name="Li Z."/>
            <person name="Song N."/>
            <person name="Ke X."/>
            <person name="Dai Q."/>
            <person name="Wu Y."/>
            <person name="Sun Y."/>
            <person name="Xu J.-R."/>
            <person name="Kang Z.K."/>
            <person name="Wang L."/>
            <person name="Huang L."/>
        </authorList>
    </citation>
    <scope>NUCLEOTIDE SEQUENCE [LARGE SCALE GENOMIC DNA]</scope>
    <source>
        <strain evidence="1">03-8</strain>
    </source>
</reference>
<organism evidence="1 2">
    <name type="scientific">Cytospora mali</name>
    <name type="common">Apple Valsa canker fungus</name>
    <name type="synonym">Valsa mali</name>
    <dbReference type="NCBI Taxonomy" id="578113"/>
    <lineage>
        <taxon>Eukaryota</taxon>
        <taxon>Fungi</taxon>
        <taxon>Dikarya</taxon>
        <taxon>Ascomycota</taxon>
        <taxon>Pezizomycotina</taxon>
        <taxon>Sordariomycetes</taxon>
        <taxon>Sordariomycetidae</taxon>
        <taxon>Diaporthales</taxon>
        <taxon>Cytosporaceae</taxon>
        <taxon>Cytospora</taxon>
    </lineage>
</organism>
<dbReference type="EMBL" id="KN796139">
    <property type="protein sequence ID" value="KUI64423.1"/>
    <property type="molecule type" value="Genomic_DNA"/>
</dbReference>
<evidence type="ECO:0000313" key="1">
    <source>
        <dbReference type="EMBL" id="KUI64423.1"/>
    </source>
</evidence>
<name>A0A194VKD3_CYTMA</name>
<protein>
    <submittedName>
        <fullName evidence="1">Uncharacterized protein</fullName>
    </submittedName>
</protein>
<gene>
    <name evidence="1" type="ORF">VM1G_12086</name>
</gene>
<evidence type="ECO:0000313" key="2">
    <source>
        <dbReference type="Proteomes" id="UP000078559"/>
    </source>
</evidence>